<dbReference type="AlphaFoldDB" id="D7WAJ5"/>
<dbReference type="STRING" id="585529.HMPREF0291_10134"/>
<accession>D7WAJ5</accession>
<protein>
    <recommendedName>
        <fullName evidence="3">PE domain-containing protein</fullName>
    </recommendedName>
</protein>
<dbReference type="Proteomes" id="UP000004208">
    <property type="component" value="Unassembled WGS sequence"/>
</dbReference>
<evidence type="ECO:0000313" key="2">
    <source>
        <dbReference type="Proteomes" id="UP000004208"/>
    </source>
</evidence>
<reference evidence="1" key="1">
    <citation type="submission" date="2010-06" db="EMBL/GenBank/DDBJ databases">
        <authorList>
            <person name="Muzny D."/>
            <person name="Qin X."/>
            <person name="Buhay C."/>
            <person name="Dugan-Rocha S."/>
            <person name="Ding Y."/>
            <person name="Chen G."/>
            <person name="Hawes A."/>
            <person name="Holder M."/>
            <person name="Jhangiani S."/>
            <person name="Johnson A."/>
            <person name="Khan Z."/>
            <person name="Li Z."/>
            <person name="Liu W."/>
            <person name="Liu X."/>
            <person name="Perez L."/>
            <person name="Shen H."/>
            <person name="Wang Q."/>
            <person name="Watt J."/>
            <person name="Xi L."/>
            <person name="Xin Y."/>
            <person name="Zhou J."/>
            <person name="Deng J."/>
            <person name="Jiang H."/>
            <person name="Liu Y."/>
            <person name="Qu J."/>
            <person name="Song X.-Z."/>
            <person name="Zhang L."/>
            <person name="Villasana D."/>
            <person name="Johnson A."/>
            <person name="Liu J."/>
            <person name="Liyanage D."/>
            <person name="Lorensuhewa L."/>
            <person name="Robinson T."/>
            <person name="Song A."/>
            <person name="Song B.-B."/>
            <person name="Dinh H."/>
            <person name="Thornton R."/>
            <person name="Coyle M."/>
            <person name="Francisco L."/>
            <person name="Jackson L."/>
            <person name="Javaid M."/>
            <person name="Korchina V."/>
            <person name="Kovar C."/>
            <person name="Mata R."/>
            <person name="Mathew T."/>
            <person name="Ngo R."/>
            <person name="Nguyen L."/>
            <person name="Nguyen N."/>
            <person name="Okwuonu G."/>
            <person name="Ongeri F."/>
            <person name="Pham C."/>
            <person name="Simmons D."/>
            <person name="Wilczek-Boney K."/>
            <person name="Hale W."/>
            <person name="Jakkamsetti A."/>
            <person name="Pham P."/>
            <person name="Ruth R."/>
            <person name="San Lucas F."/>
            <person name="Warren J."/>
            <person name="Zhang J."/>
            <person name="Zhao Z."/>
            <person name="Zhou C."/>
            <person name="Zhu D."/>
            <person name="Lee S."/>
            <person name="Bess C."/>
            <person name="Blankenburg K."/>
            <person name="Forbes L."/>
            <person name="Fu Q."/>
            <person name="Gubbala S."/>
            <person name="Hirani K."/>
            <person name="Jayaseelan J.C."/>
            <person name="Lara F."/>
            <person name="Munidasa M."/>
            <person name="Palculict T."/>
            <person name="Patil S."/>
            <person name="Pu L.-L."/>
            <person name="Saada N."/>
            <person name="Tang L."/>
            <person name="Weissenberger G."/>
            <person name="Zhu Y."/>
            <person name="Hemphill L."/>
            <person name="Shang Y."/>
            <person name="Youmans B."/>
            <person name="Ayvaz T."/>
            <person name="Ross M."/>
            <person name="Santibanez J."/>
            <person name="Aqrawi P."/>
            <person name="Gross S."/>
            <person name="Joshi V."/>
            <person name="Fowler G."/>
            <person name="Nazareth L."/>
            <person name="Reid J."/>
            <person name="Worley K."/>
            <person name="Petrosino J."/>
            <person name="Highlander S."/>
            <person name="Gibbs R."/>
        </authorList>
    </citation>
    <scope>NUCLEOTIDE SEQUENCE [LARGE SCALE GENOMIC DNA]</scope>
    <source>
        <strain evidence="1">ATCC 33030</strain>
    </source>
</reference>
<organism evidence="1 2">
    <name type="scientific">Corynebacterium genitalium ATCC 33030</name>
    <dbReference type="NCBI Taxonomy" id="585529"/>
    <lineage>
        <taxon>Bacteria</taxon>
        <taxon>Bacillati</taxon>
        <taxon>Actinomycetota</taxon>
        <taxon>Actinomycetes</taxon>
        <taxon>Mycobacteriales</taxon>
        <taxon>Corynebacteriaceae</taxon>
        <taxon>Corynebacterium</taxon>
    </lineage>
</organism>
<sequence length="115" mass="12025">MLTRNFALQGTESGSKAVQHGMHTFILDPPTARSHIERLLNDASSTTPTTLPPLPTTGPVAGFAAALSAAVDAANHQAELLAAEARRTAGTMDTLVTAAERTDWATGDAFGRIQQ</sequence>
<evidence type="ECO:0008006" key="3">
    <source>
        <dbReference type="Google" id="ProtNLM"/>
    </source>
</evidence>
<evidence type="ECO:0000313" key="1">
    <source>
        <dbReference type="EMBL" id="EFK54876.1"/>
    </source>
</evidence>
<name>D7WAJ5_9CORY</name>
<dbReference type="EMBL" id="ACLJ02000001">
    <property type="protein sequence ID" value="EFK54876.1"/>
    <property type="molecule type" value="Genomic_DNA"/>
</dbReference>
<proteinExistence type="predicted"/>
<dbReference type="HOGENOM" id="CLU_2104883_0_0_11"/>
<keyword evidence="2" id="KW-1185">Reference proteome</keyword>
<comment type="caution">
    <text evidence="1">The sequence shown here is derived from an EMBL/GenBank/DDBJ whole genome shotgun (WGS) entry which is preliminary data.</text>
</comment>
<gene>
    <name evidence="1" type="ORF">HMPREF0291_10134</name>
</gene>